<dbReference type="SUPFAM" id="SSF57667">
    <property type="entry name" value="beta-beta-alpha zinc fingers"/>
    <property type="match status" value="4"/>
</dbReference>
<dbReference type="Proteomes" id="UP000007648">
    <property type="component" value="Unassembled WGS sequence"/>
</dbReference>
<feature type="domain" description="C2H2-type" evidence="9">
    <location>
        <begin position="475"/>
        <end position="502"/>
    </location>
</feature>
<dbReference type="GO" id="GO:0000978">
    <property type="term" value="F:RNA polymerase II cis-regulatory region sequence-specific DNA binding"/>
    <property type="evidence" value="ECO:0007669"/>
    <property type="project" value="TreeGrafter"/>
</dbReference>
<feature type="domain" description="C2H2-type" evidence="9">
    <location>
        <begin position="363"/>
        <end position="390"/>
    </location>
</feature>
<feature type="domain" description="C2H2-type" evidence="9">
    <location>
        <begin position="447"/>
        <end position="474"/>
    </location>
</feature>
<dbReference type="SUPFAM" id="SSF109640">
    <property type="entry name" value="KRAB domain (Kruppel-associated box)"/>
    <property type="match status" value="1"/>
</dbReference>
<dbReference type="GO" id="GO:0000981">
    <property type="term" value="F:DNA-binding transcription factor activity, RNA polymerase II-specific"/>
    <property type="evidence" value="ECO:0007669"/>
    <property type="project" value="TreeGrafter"/>
</dbReference>
<evidence type="ECO:0000313" key="11">
    <source>
        <dbReference type="Ensembl" id="ENSSHAP00000045842.1"/>
    </source>
</evidence>
<proteinExistence type="predicted"/>
<dbReference type="FunFam" id="3.30.160.60:FF:000698">
    <property type="entry name" value="Zinc finger with KRAB and SCAN domains 7"/>
    <property type="match status" value="1"/>
</dbReference>
<dbReference type="Gene3D" id="3.30.160.60">
    <property type="entry name" value="Classic Zinc Finger"/>
    <property type="match status" value="6"/>
</dbReference>
<keyword evidence="2" id="KW-0479">Metal-binding</keyword>
<keyword evidence="3" id="KW-0677">Repeat</keyword>
<protein>
    <submittedName>
        <fullName evidence="11">Uncharacterized protein</fullName>
    </submittedName>
</protein>
<feature type="domain" description="C2H2-type" evidence="9">
    <location>
        <begin position="503"/>
        <end position="530"/>
    </location>
</feature>
<dbReference type="CDD" id="cd07765">
    <property type="entry name" value="KRAB_A-box"/>
    <property type="match status" value="1"/>
</dbReference>
<dbReference type="FunFam" id="3.30.160.60:FF:002254">
    <property type="entry name" value="Zinc finger protein 540"/>
    <property type="match status" value="2"/>
</dbReference>
<reference evidence="11" key="3">
    <citation type="submission" date="2025-09" db="UniProtKB">
        <authorList>
            <consortium name="Ensembl"/>
        </authorList>
    </citation>
    <scope>IDENTIFICATION</scope>
</reference>
<feature type="domain" description="KRAB" evidence="10">
    <location>
        <begin position="199"/>
        <end position="263"/>
    </location>
</feature>
<evidence type="ECO:0000259" key="9">
    <source>
        <dbReference type="PROSITE" id="PS50157"/>
    </source>
</evidence>
<evidence type="ECO:0000256" key="1">
    <source>
        <dbReference type="ARBA" id="ARBA00004123"/>
    </source>
</evidence>
<reference evidence="11 12" key="1">
    <citation type="journal article" date="2011" name="Proc. Natl. Acad. Sci. U.S.A.">
        <title>Genetic diversity and population structure of the endangered marsupial Sarcophilus harrisii (Tasmanian devil).</title>
        <authorList>
            <person name="Miller W."/>
            <person name="Hayes V.M."/>
            <person name="Ratan A."/>
            <person name="Petersen D.C."/>
            <person name="Wittekindt N.E."/>
            <person name="Miller J."/>
            <person name="Walenz B."/>
            <person name="Knight J."/>
            <person name="Qi J."/>
            <person name="Zhao F."/>
            <person name="Wang Q."/>
            <person name="Bedoya-Reina O.C."/>
            <person name="Katiyar N."/>
            <person name="Tomsho L.P."/>
            <person name="Kasson L.M."/>
            <person name="Hardie R.A."/>
            <person name="Woodbridge P."/>
            <person name="Tindall E.A."/>
            <person name="Bertelsen M.F."/>
            <person name="Dixon D."/>
            <person name="Pyecroft S."/>
            <person name="Helgen K.M."/>
            <person name="Lesk A.M."/>
            <person name="Pringle T.H."/>
            <person name="Patterson N."/>
            <person name="Zhang Y."/>
            <person name="Kreiss A."/>
            <person name="Woods G.M."/>
            <person name="Jones M.E."/>
            <person name="Schuster S.C."/>
        </authorList>
    </citation>
    <scope>NUCLEOTIDE SEQUENCE [LARGE SCALE GENOMIC DNA]</scope>
</reference>
<organism evidence="11 12">
    <name type="scientific">Sarcophilus harrisii</name>
    <name type="common">Tasmanian devil</name>
    <name type="synonym">Sarcophilus laniarius</name>
    <dbReference type="NCBI Taxonomy" id="9305"/>
    <lineage>
        <taxon>Eukaryota</taxon>
        <taxon>Metazoa</taxon>
        <taxon>Chordata</taxon>
        <taxon>Craniata</taxon>
        <taxon>Vertebrata</taxon>
        <taxon>Euteleostomi</taxon>
        <taxon>Mammalia</taxon>
        <taxon>Metatheria</taxon>
        <taxon>Dasyuromorphia</taxon>
        <taxon>Dasyuridae</taxon>
        <taxon>Sarcophilus</taxon>
    </lineage>
</organism>
<dbReference type="PANTHER" id="PTHR23226:SF412">
    <property type="entry name" value="ZINC FINGER PROTEIN 983"/>
    <property type="match status" value="1"/>
</dbReference>
<evidence type="ECO:0000256" key="7">
    <source>
        <dbReference type="PROSITE-ProRule" id="PRU00042"/>
    </source>
</evidence>
<feature type="domain" description="C2H2-type" evidence="9">
    <location>
        <begin position="419"/>
        <end position="446"/>
    </location>
</feature>
<reference evidence="11" key="2">
    <citation type="submission" date="2025-08" db="UniProtKB">
        <authorList>
            <consortium name="Ensembl"/>
        </authorList>
    </citation>
    <scope>IDENTIFICATION</scope>
</reference>
<dbReference type="InterPro" id="IPR036051">
    <property type="entry name" value="KRAB_dom_sf"/>
</dbReference>
<dbReference type="GO" id="GO:0008270">
    <property type="term" value="F:zinc ion binding"/>
    <property type="evidence" value="ECO:0007669"/>
    <property type="project" value="UniProtKB-KW"/>
</dbReference>
<evidence type="ECO:0000256" key="3">
    <source>
        <dbReference type="ARBA" id="ARBA00022737"/>
    </source>
</evidence>
<dbReference type="Gene3D" id="6.10.140.140">
    <property type="match status" value="1"/>
</dbReference>
<evidence type="ECO:0000256" key="8">
    <source>
        <dbReference type="SAM" id="MobiDB-lite"/>
    </source>
</evidence>
<evidence type="ECO:0000313" key="12">
    <source>
        <dbReference type="Proteomes" id="UP000007648"/>
    </source>
</evidence>
<evidence type="ECO:0000259" key="10">
    <source>
        <dbReference type="PROSITE" id="PS50805"/>
    </source>
</evidence>
<dbReference type="Pfam" id="PF01352">
    <property type="entry name" value="KRAB"/>
    <property type="match status" value="1"/>
</dbReference>
<feature type="region of interest" description="Disordered" evidence="8">
    <location>
        <begin position="1"/>
        <end position="81"/>
    </location>
</feature>
<dbReference type="PROSITE" id="PS00028">
    <property type="entry name" value="ZINC_FINGER_C2H2_1"/>
    <property type="match status" value="6"/>
</dbReference>
<dbReference type="Ensembl" id="ENSSHAT00000025378.1">
    <property type="protein sequence ID" value="ENSSHAP00000045842.1"/>
    <property type="gene ID" value="ENSSHAG00000007885.2"/>
</dbReference>
<dbReference type="FunFam" id="3.30.160.60:FF:000016">
    <property type="entry name" value="zinc finger protein 37 homolog"/>
    <property type="match status" value="1"/>
</dbReference>
<dbReference type="InterPro" id="IPR013087">
    <property type="entry name" value="Znf_C2H2_type"/>
</dbReference>
<dbReference type="InterPro" id="IPR001909">
    <property type="entry name" value="KRAB"/>
</dbReference>
<evidence type="ECO:0000256" key="2">
    <source>
        <dbReference type="ARBA" id="ARBA00022723"/>
    </source>
</evidence>
<dbReference type="GO" id="GO:0005634">
    <property type="term" value="C:nucleus"/>
    <property type="evidence" value="ECO:0007669"/>
    <property type="project" value="UniProtKB-SubCell"/>
</dbReference>
<dbReference type="FunFam" id="3.30.160.60:FF:004137">
    <property type="match status" value="1"/>
</dbReference>
<keyword evidence="4 7" id="KW-0863">Zinc-finger</keyword>
<feature type="domain" description="C2H2-type" evidence="9">
    <location>
        <begin position="391"/>
        <end position="418"/>
    </location>
</feature>
<dbReference type="Pfam" id="PF00096">
    <property type="entry name" value="zf-C2H2"/>
    <property type="match status" value="5"/>
</dbReference>
<dbReference type="SMART" id="SM00349">
    <property type="entry name" value="KRAB"/>
    <property type="match status" value="1"/>
</dbReference>
<dbReference type="AlphaFoldDB" id="A0A7N4Q1N5"/>
<dbReference type="SMART" id="SM00355">
    <property type="entry name" value="ZnF_C2H2"/>
    <property type="match status" value="6"/>
</dbReference>
<keyword evidence="5" id="KW-0862">Zinc</keyword>
<keyword evidence="12" id="KW-1185">Reference proteome</keyword>
<dbReference type="InParanoid" id="A0A7N4Q1N5"/>
<dbReference type="FunFam" id="3.30.160.60:FF:002343">
    <property type="entry name" value="Zinc finger protein 33A"/>
    <property type="match status" value="1"/>
</dbReference>
<dbReference type="PROSITE" id="PS50805">
    <property type="entry name" value="KRAB"/>
    <property type="match status" value="1"/>
</dbReference>
<accession>A0A7N4Q1N5</accession>
<keyword evidence="6" id="KW-0539">Nucleus</keyword>
<dbReference type="FunFam" id="3.30.160.60:FF:002402">
    <property type="entry name" value="Zinc finger protein 347"/>
    <property type="match status" value="1"/>
</dbReference>
<dbReference type="PANTHER" id="PTHR23226">
    <property type="entry name" value="ZINC FINGER AND SCAN DOMAIN-CONTAINING"/>
    <property type="match status" value="1"/>
</dbReference>
<evidence type="ECO:0000256" key="5">
    <source>
        <dbReference type="ARBA" id="ARBA00022833"/>
    </source>
</evidence>
<name>A0A7N4Q1N5_SARHA</name>
<dbReference type="PROSITE" id="PS50157">
    <property type="entry name" value="ZINC_FINGER_C2H2_2"/>
    <property type="match status" value="6"/>
</dbReference>
<dbReference type="InterPro" id="IPR036236">
    <property type="entry name" value="Znf_C2H2_sf"/>
</dbReference>
<evidence type="ECO:0000256" key="4">
    <source>
        <dbReference type="ARBA" id="ARBA00022771"/>
    </source>
</evidence>
<comment type="subcellular location">
    <subcellularLocation>
        <location evidence="1">Nucleus</location>
    </subcellularLocation>
</comment>
<feature type="compositionally biased region" description="Polar residues" evidence="8">
    <location>
        <begin position="17"/>
        <end position="26"/>
    </location>
</feature>
<dbReference type="GeneTree" id="ENSGT00950000182890"/>
<evidence type="ECO:0000256" key="6">
    <source>
        <dbReference type="ARBA" id="ARBA00023242"/>
    </source>
</evidence>
<sequence length="530" mass="60002">MLPRDPGSWPRPHRTGSGLQPISSGSERPGPAPALPVGWADCEGSLPQVGGRLGIGPGPGLLTHPPGPPASPDELTLVRRPQPPFRGLDVRPLGGPAPPACRPGPPVVAASHFGFLDPSGFQRTGCCPLRSPFFRPCLSVPPPSPRSGTPNPAPPVPQVPYRTCPSPLTSVPSDHAALPPEEGGMADLFLTSWLHQESVTFKDVAVDFTQEEWRQLNPSQKELYRDVMLENYRNLVFLDVIYQLEQRKIPWMLGREVPRSTYTDWETKPEIKESVPDMDMQKSSLEKYPRNNYQDSTREEDWDCDVKKFSNHNEFGESSQYNSSPFQNHVTDIIERTYGYDEYRRAFIHLTRYQGIYTGEKFHRCKECGKSFTCSSSLKYHYKIHTGEKPFECEECGKAFILRAQLTSHQRIHSGEKPYECTECGKAFRSNSSLTYHQKIHTGEKPYPCNECGKAFRSKTQLNSHQRIHTGEKPYECNECGKTFAQSTPLTTHRRIHTGEKPYECNECGKAFRYNSSFIYHQRIHNGEKY</sequence>